<name>D7KJA3_ARALL</name>
<proteinExistence type="predicted"/>
<dbReference type="Gramene" id="Al_scaffold_0001_3449">
    <property type="protein sequence ID" value="Al_scaffold_0001_3449"/>
    <property type="gene ID" value="Al_scaffold_0001_3449"/>
</dbReference>
<dbReference type="HOGENOM" id="CLU_2797387_0_0_1"/>
<accession>D7KJA3</accession>
<gene>
    <name evidence="1" type="ORF">ARALYDRAFT_681126</name>
</gene>
<sequence>MYPSCKTIGTYLDPDEEVSYTGFTVSSTADTLTYRYKVNARAYQIPLLTGVRDIMMSLVTRLSTSRKD</sequence>
<dbReference type="EMBL" id="GL348713">
    <property type="protein sequence ID" value="EFH67319.1"/>
    <property type="molecule type" value="Genomic_DNA"/>
</dbReference>
<keyword evidence="2" id="KW-1185">Reference proteome</keyword>
<dbReference type="AlphaFoldDB" id="D7KJA3"/>
<reference evidence="2" key="1">
    <citation type="journal article" date="2011" name="Nat. Genet.">
        <title>The Arabidopsis lyrata genome sequence and the basis of rapid genome size change.</title>
        <authorList>
            <person name="Hu T.T."/>
            <person name="Pattyn P."/>
            <person name="Bakker E.G."/>
            <person name="Cao J."/>
            <person name="Cheng J.-F."/>
            <person name="Clark R.M."/>
            <person name="Fahlgren N."/>
            <person name="Fawcett J.A."/>
            <person name="Grimwood J."/>
            <person name="Gundlach H."/>
            <person name="Haberer G."/>
            <person name="Hollister J.D."/>
            <person name="Ossowski S."/>
            <person name="Ottilar R.P."/>
            <person name="Salamov A.A."/>
            <person name="Schneeberger K."/>
            <person name="Spannagl M."/>
            <person name="Wang X."/>
            <person name="Yang L."/>
            <person name="Nasrallah M.E."/>
            <person name="Bergelson J."/>
            <person name="Carrington J.C."/>
            <person name="Gaut B.S."/>
            <person name="Schmutz J."/>
            <person name="Mayer K.F.X."/>
            <person name="Van de Peer Y."/>
            <person name="Grigoriev I.V."/>
            <person name="Nordborg M."/>
            <person name="Weigel D."/>
            <person name="Guo Y.-L."/>
        </authorList>
    </citation>
    <scope>NUCLEOTIDE SEQUENCE [LARGE SCALE GENOMIC DNA]</scope>
    <source>
        <strain evidence="2">cv. MN47</strain>
    </source>
</reference>
<evidence type="ECO:0000313" key="2">
    <source>
        <dbReference type="Proteomes" id="UP000008694"/>
    </source>
</evidence>
<evidence type="ECO:0000313" key="1">
    <source>
        <dbReference type="EMBL" id="EFH67319.1"/>
    </source>
</evidence>
<organism evidence="2">
    <name type="scientific">Arabidopsis lyrata subsp. lyrata</name>
    <name type="common">Lyre-leaved rock-cress</name>
    <dbReference type="NCBI Taxonomy" id="81972"/>
    <lineage>
        <taxon>Eukaryota</taxon>
        <taxon>Viridiplantae</taxon>
        <taxon>Streptophyta</taxon>
        <taxon>Embryophyta</taxon>
        <taxon>Tracheophyta</taxon>
        <taxon>Spermatophyta</taxon>
        <taxon>Magnoliopsida</taxon>
        <taxon>eudicotyledons</taxon>
        <taxon>Gunneridae</taxon>
        <taxon>Pentapetalae</taxon>
        <taxon>rosids</taxon>
        <taxon>malvids</taxon>
        <taxon>Brassicales</taxon>
        <taxon>Brassicaceae</taxon>
        <taxon>Camelineae</taxon>
        <taxon>Arabidopsis</taxon>
    </lineage>
</organism>
<dbReference type="Proteomes" id="UP000008694">
    <property type="component" value="Unassembled WGS sequence"/>
</dbReference>
<protein>
    <submittedName>
        <fullName evidence="1">Predicted protein</fullName>
    </submittedName>
</protein>